<feature type="chain" id="PRO_5044591260" description="Lipase" evidence="8">
    <location>
        <begin position="18"/>
        <end position="400"/>
    </location>
</feature>
<evidence type="ECO:0000313" key="12">
    <source>
        <dbReference type="RefSeq" id="XP_008302808.1"/>
    </source>
</evidence>
<reference evidence="10" key="1">
    <citation type="submission" date="2023-09" db="UniProtKB">
        <authorList>
            <consortium name="Ensembl"/>
        </authorList>
    </citation>
    <scope>IDENTIFICATION</scope>
</reference>
<evidence type="ECO:0000313" key="13">
    <source>
        <dbReference type="RefSeq" id="XP_008302809.1"/>
    </source>
</evidence>
<evidence type="ECO:0000313" key="10">
    <source>
        <dbReference type="Ensembl" id="ENSSPAP00000001347.1"/>
    </source>
</evidence>
<keyword evidence="4" id="KW-0443">Lipid metabolism</keyword>
<dbReference type="GeneID" id="103374500"/>
<keyword evidence="5" id="KW-0325">Glycoprotein</keyword>
<dbReference type="GeneTree" id="ENSGT00940000154696"/>
<reference evidence="12 13" key="2">
    <citation type="submission" date="2025-04" db="UniProtKB">
        <authorList>
            <consortium name="RefSeq"/>
        </authorList>
    </citation>
    <scope>IDENTIFICATION</scope>
</reference>
<dbReference type="Ensembl" id="ENSSPAT00000001373.1">
    <property type="protein sequence ID" value="ENSSPAP00000001347.1"/>
    <property type="gene ID" value="ENSSPAG00000001046.1"/>
</dbReference>
<evidence type="ECO:0000256" key="6">
    <source>
        <dbReference type="PIRNR" id="PIRNR000862"/>
    </source>
</evidence>
<feature type="active site" description="Charge relay system" evidence="7">
    <location>
        <position position="346"/>
    </location>
</feature>
<dbReference type="RefSeq" id="XP_008302808.1">
    <property type="nucleotide sequence ID" value="XM_008304586.1"/>
</dbReference>
<name>A0A3B4ZI81_9TELE</name>
<keyword evidence="2 8" id="KW-0732">Signal</keyword>
<dbReference type="InterPro" id="IPR000073">
    <property type="entry name" value="AB_hydrolase_1"/>
</dbReference>
<dbReference type="GO" id="GO:0016042">
    <property type="term" value="P:lipid catabolic process"/>
    <property type="evidence" value="ECO:0007669"/>
    <property type="project" value="UniProtKB-KW"/>
</dbReference>
<dbReference type="AlphaFoldDB" id="A0A3B4ZI81"/>
<accession>A0A3B4ZI81</accession>
<dbReference type="Pfam" id="PF00561">
    <property type="entry name" value="Abhydrolase_1"/>
    <property type="match status" value="1"/>
</dbReference>
<sequence length="400" mass="44796">MLCVSLCVLFLSALILGGPAVDSLRRSDVRRLQLDPEVHMNISEIVRRWGYPAEEHEVLTEDGYILTVNRIPGGLKPAAAGPRPAVLLQHGLLAAGSNWITNLPNCSLGYVLADAGYDVWMGNSRGNTWSRRHRRLSPEEEEFWRFSHDEMALKDLPAVVNYILKVTEQEQIFYIGHSQGTTIAFIAFSTLPELASKIKLFVGLAPVATVAFTSSPMTKLSILPDALIWDLFGRRDFLPQSHMIEWFAEHVCGKHSALCGNLFFVLCGFDEKNLNMTRTPVYTTHCPAGTSVQNMVHWAQAVHGGKLTAFDFGAAGNMKHYNQSVPPQYHVQDMKVPTALFSGGHDTLADPKDVALLLTQVSNLVFHQHIQHWEHLDFIWGLDAPQQMFPSILRLLQEHR</sequence>
<evidence type="ECO:0000256" key="5">
    <source>
        <dbReference type="ARBA" id="ARBA00023180"/>
    </source>
</evidence>
<evidence type="ECO:0000256" key="4">
    <source>
        <dbReference type="ARBA" id="ARBA00023098"/>
    </source>
</evidence>
<evidence type="ECO:0000256" key="8">
    <source>
        <dbReference type="SAM" id="SignalP"/>
    </source>
</evidence>
<feature type="signal peptide" evidence="8">
    <location>
        <begin position="1"/>
        <end position="17"/>
    </location>
</feature>
<dbReference type="PIRSF" id="PIRSF000862">
    <property type="entry name" value="Steryl_ester_lip"/>
    <property type="match status" value="1"/>
</dbReference>
<dbReference type="Proteomes" id="UP000694891">
    <property type="component" value="Unplaced"/>
</dbReference>
<dbReference type="SUPFAM" id="SSF53474">
    <property type="entry name" value="alpha/beta-Hydrolases"/>
    <property type="match status" value="1"/>
</dbReference>
<feature type="active site" description="Nucleophile" evidence="7">
    <location>
        <position position="178"/>
    </location>
</feature>
<comment type="similarity">
    <text evidence="1 6">Belongs to the AB hydrolase superfamily. Lipase family.</text>
</comment>
<organism evidence="10">
    <name type="scientific">Stegastes partitus</name>
    <name type="common">bicolor damselfish</name>
    <dbReference type="NCBI Taxonomy" id="144197"/>
    <lineage>
        <taxon>Eukaryota</taxon>
        <taxon>Metazoa</taxon>
        <taxon>Chordata</taxon>
        <taxon>Craniata</taxon>
        <taxon>Vertebrata</taxon>
        <taxon>Euteleostomi</taxon>
        <taxon>Actinopterygii</taxon>
        <taxon>Neopterygii</taxon>
        <taxon>Teleostei</taxon>
        <taxon>Neoteleostei</taxon>
        <taxon>Acanthomorphata</taxon>
        <taxon>Ovalentaria</taxon>
        <taxon>Pomacentridae</taxon>
        <taxon>Stegastes</taxon>
    </lineage>
</organism>
<feature type="domain" description="AB hydrolase-1" evidence="9">
    <location>
        <begin position="84"/>
        <end position="381"/>
    </location>
</feature>
<dbReference type="InterPro" id="IPR029058">
    <property type="entry name" value="AB_hydrolase_fold"/>
</dbReference>
<dbReference type="Gene3D" id="3.40.50.1820">
    <property type="entry name" value="alpha/beta hydrolase"/>
    <property type="match status" value="1"/>
</dbReference>
<dbReference type="GO" id="GO:0016788">
    <property type="term" value="F:hydrolase activity, acting on ester bonds"/>
    <property type="evidence" value="ECO:0007669"/>
    <property type="project" value="InterPro"/>
</dbReference>
<evidence type="ECO:0000313" key="11">
    <source>
        <dbReference type="Proteomes" id="UP000694891"/>
    </source>
</evidence>
<dbReference type="RefSeq" id="XP_008302811.1">
    <property type="nucleotide sequence ID" value="XM_008304589.1"/>
</dbReference>
<evidence type="ECO:0000256" key="3">
    <source>
        <dbReference type="ARBA" id="ARBA00022963"/>
    </source>
</evidence>
<proteinExistence type="inferred from homology"/>
<evidence type="ECO:0000313" key="14">
    <source>
        <dbReference type="RefSeq" id="XP_008302810.1"/>
    </source>
</evidence>
<dbReference type="RefSeq" id="XP_008302810.1">
    <property type="nucleotide sequence ID" value="XM_008304588.1"/>
</dbReference>
<evidence type="ECO:0000259" key="9">
    <source>
        <dbReference type="Pfam" id="PF00561"/>
    </source>
</evidence>
<dbReference type="FunFam" id="3.40.50.1820:FF:000012">
    <property type="entry name" value="Lipase"/>
    <property type="match status" value="1"/>
</dbReference>
<keyword evidence="3 6" id="KW-0442">Lipid degradation</keyword>
<dbReference type="PANTHER" id="PTHR11005">
    <property type="entry name" value="LYSOSOMAL ACID LIPASE-RELATED"/>
    <property type="match status" value="1"/>
</dbReference>
<evidence type="ECO:0000256" key="2">
    <source>
        <dbReference type="ARBA" id="ARBA00022729"/>
    </source>
</evidence>
<dbReference type="STRING" id="144197.ENSSPAP00000001347"/>
<dbReference type="InterPro" id="IPR025483">
    <property type="entry name" value="Lipase_euk"/>
</dbReference>
<keyword evidence="6 12" id="KW-0378">Hydrolase</keyword>
<feature type="active site" description="Charge relay system" evidence="7">
    <location>
        <position position="375"/>
    </location>
</feature>
<protein>
    <recommendedName>
        <fullName evidence="6">Lipase</fullName>
    </recommendedName>
</protein>
<dbReference type="CTD" id="8513"/>
<evidence type="ECO:0000313" key="15">
    <source>
        <dbReference type="RefSeq" id="XP_008302811.1"/>
    </source>
</evidence>
<dbReference type="OrthoDB" id="9974421at2759"/>
<dbReference type="RefSeq" id="XP_008302809.1">
    <property type="nucleotide sequence ID" value="XM_008304587.1"/>
</dbReference>
<gene>
    <name evidence="12 13 14 15" type="primary">lipa</name>
</gene>
<evidence type="ECO:0000256" key="1">
    <source>
        <dbReference type="ARBA" id="ARBA00010701"/>
    </source>
</evidence>
<keyword evidence="11" id="KW-1185">Reference proteome</keyword>
<evidence type="ECO:0000256" key="7">
    <source>
        <dbReference type="PIRSR" id="PIRSR000862-1"/>
    </source>
</evidence>